<dbReference type="Gene3D" id="2.60.40.1180">
    <property type="entry name" value="Golgi alpha-mannosidase II"/>
    <property type="match status" value="1"/>
</dbReference>
<evidence type="ECO:0000256" key="3">
    <source>
        <dbReference type="ARBA" id="ARBA00012595"/>
    </source>
</evidence>
<evidence type="ECO:0000313" key="5">
    <source>
        <dbReference type="EMBL" id="KAK9680360.1"/>
    </source>
</evidence>
<accession>A0AAW1HUG3</accession>
<dbReference type="GO" id="GO:0043169">
    <property type="term" value="F:cation binding"/>
    <property type="evidence" value="ECO:0007669"/>
    <property type="project" value="InterPro"/>
</dbReference>
<evidence type="ECO:0000313" key="6">
    <source>
        <dbReference type="Proteomes" id="UP001458880"/>
    </source>
</evidence>
<dbReference type="InterPro" id="IPR031319">
    <property type="entry name" value="A-amylase_C"/>
</dbReference>
<dbReference type="GO" id="GO:0004556">
    <property type="term" value="F:alpha-amylase activity"/>
    <property type="evidence" value="ECO:0007669"/>
    <property type="project" value="UniProtKB-EC"/>
</dbReference>
<evidence type="ECO:0000256" key="1">
    <source>
        <dbReference type="ARBA" id="ARBA00000548"/>
    </source>
</evidence>
<proteinExistence type="inferred from homology"/>
<evidence type="ECO:0000256" key="2">
    <source>
        <dbReference type="ARBA" id="ARBA00008061"/>
    </source>
</evidence>
<name>A0AAW1HUG3_POPJA</name>
<dbReference type="AlphaFoldDB" id="A0AAW1HUG3"/>
<comment type="similarity">
    <text evidence="2">Belongs to the glycosyl hydrolase 13 family.</text>
</comment>
<dbReference type="PANTHER" id="PTHR43447">
    <property type="entry name" value="ALPHA-AMYLASE"/>
    <property type="match status" value="1"/>
</dbReference>
<gene>
    <name evidence="5" type="ORF">QE152_g39155</name>
</gene>
<comment type="caution">
    <text evidence="5">The sequence shown here is derived from an EMBL/GenBank/DDBJ whole genome shotgun (WGS) entry which is preliminary data.</text>
</comment>
<dbReference type="GO" id="GO:0005975">
    <property type="term" value="P:carbohydrate metabolic process"/>
    <property type="evidence" value="ECO:0007669"/>
    <property type="project" value="InterPro"/>
</dbReference>
<dbReference type="SUPFAM" id="SSF51011">
    <property type="entry name" value="Glycosyl hydrolase domain"/>
    <property type="match status" value="1"/>
</dbReference>
<organism evidence="5 6">
    <name type="scientific">Popillia japonica</name>
    <name type="common">Japanese beetle</name>
    <dbReference type="NCBI Taxonomy" id="7064"/>
    <lineage>
        <taxon>Eukaryota</taxon>
        <taxon>Metazoa</taxon>
        <taxon>Ecdysozoa</taxon>
        <taxon>Arthropoda</taxon>
        <taxon>Hexapoda</taxon>
        <taxon>Insecta</taxon>
        <taxon>Pterygota</taxon>
        <taxon>Neoptera</taxon>
        <taxon>Endopterygota</taxon>
        <taxon>Coleoptera</taxon>
        <taxon>Polyphaga</taxon>
        <taxon>Scarabaeiformia</taxon>
        <taxon>Scarabaeidae</taxon>
        <taxon>Rutelinae</taxon>
        <taxon>Popillia</taxon>
    </lineage>
</organism>
<dbReference type="EMBL" id="JASPKY010000910">
    <property type="protein sequence ID" value="KAK9680360.1"/>
    <property type="molecule type" value="Genomic_DNA"/>
</dbReference>
<comment type="catalytic activity">
    <reaction evidence="1">
        <text>Endohydrolysis of (1-&gt;4)-alpha-D-glucosidic linkages in polysaccharides containing three or more (1-&gt;4)-alpha-linked D-glucose units.</text>
        <dbReference type="EC" id="3.2.1.1"/>
    </reaction>
</comment>
<evidence type="ECO:0000259" key="4">
    <source>
        <dbReference type="SMART" id="SM00632"/>
    </source>
</evidence>
<sequence>MAVAFTLAHPYGSTRIMSSFAFTNIDMGPPQDADENIISPGINADGTCTNVRGTGVNDWWSNGDQQIAFCRGGNGFIAFTNGGTISQTMQTCLPSGTYCDVISGSLINGQCTGKTVTVGANGLGHVQLADNEEDGVLAIHINARI</sequence>
<dbReference type="Proteomes" id="UP001458880">
    <property type="component" value="Unassembled WGS sequence"/>
</dbReference>
<dbReference type="InterPro" id="IPR006048">
    <property type="entry name" value="A-amylase/branching_C"/>
</dbReference>
<protein>
    <recommendedName>
        <fullName evidence="3">alpha-amylase</fullName>
        <ecNumber evidence="3">3.2.1.1</ecNumber>
    </recommendedName>
</protein>
<dbReference type="SMART" id="SM00632">
    <property type="entry name" value="Aamy_C"/>
    <property type="match status" value="1"/>
</dbReference>
<feature type="domain" description="Alpha-amylase C-terminal" evidence="4">
    <location>
        <begin position="57"/>
        <end position="144"/>
    </location>
</feature>
<dbReference type="Pfam" id="PF02806">
    <property type="entry name" value="Alpha-amylase_C"/>
    <property type="match status" value="1"/>
</dbReference>
<dbReference type="InterPro" id="IPR013780">
    <property type="entry name" value="Glyco_hydro_b"/>
</dbReference>
<reference evidence="5 6" key="1">
    <citation type="journal article" date="2024" name="BMC Genomics">
        <title>De novo assembly and annotation of Popillia japonica's genome with initial clues to its potential as an invasive pest.</title>
        <authorList>
            <person name="Cucini C."/>
            <person name="Boschi S."/>
            <person name="Funari R."/>
            <person name="Cardaioli E."/>
            <person name="Iannotti N."/>
            <person name="Marturano G."/>
            <person name="Paoli F."/>
            <person name="Bruttini M."/>
            <person name="Carapelli A."/>
            <person name="Frati F."/>
            <person name="Nardi F."/>
        </authorList>
    </citation>
    <scope>NUCLEOTIDE SEQUENCE [LARGE SCALE GENOMIC DNA]</scope>
    <source>
        <strain evidence="5">DMR45628</strain>
    </source>
</reference>
<dbReference type="EC" id="3.2.1.1" evidence="3"/>
<keyword evidence="6" id="KW-1185">Reference proteome</keyword>